<keyword evidence="2" id="KW-1185">Reference proteome</keyword>
<dbReference type="GO" id="GO:0032259">
    <property type="term" value="P:methylation"/>
    <property type="evidence" value="ECO:0007669"/>
    <property type="project" value="UniProtKB-KW"/>
</dbReference>
<protein>
    <submittedName>
        <fullName evidence="1">Transcriptional activator, adenine-specific DNA methyltransferase</fullName>
    </submittedName>
</protein>
<evidence type="ECO:0000313" key="1">
    <source>
        <dbReference type="EMBL" id="APZ96358.1"/>
    </source>
</evidence>
<organism evidence="1 2">
    <name type="scientific">Fuerstiella marisgermanici</name>
    <dbReference type="NCBI Taxonomy" id="1891926"/>
    <lineage>
        <taxon>Bacteria</taxon>
        <taxon>Pseudomonadati</taxon>
        <taxon>Planctomycetota</taxon>
        <taxon>Planctomycetia</taxon>
        <taxon>Planctomycetales</taxon>
        <taxon>Planctomycetaceae</taxon>
        <taxon>Fuerstiella</taxon>
    </lineage>
</organism>
<keyword evidence="1" id="KW-0489">Methyltransferase</keyword>
<name>A0A1P8WQN2_9PLAN</name>
<dbReference type="InterPro" id="IPR007757">
    <property type="entry name" value="MT-A70-like"/>
</dbReference>
<evidence type="ECO:0000313" key="2">
    <source>
        <dbReference type="Proteomes" id="UP000187735"/>
    </source>
</evidence>
<dbReference type="EMBL" id="CP017641">
    <property type="protein sequence ID" value="APZ96358.1"/>
    <property type="molecule type" value="Genomic_DNA"/>
</dbReference>
<dbReference type="KEGG" id="fmr:Fuma_06027"/>
<keyword evidence="1" id="KW-0808">Transferase</keyword>
<dbReference type="Pfam" id="PF05063">
    <property type="entry name" value="MT-A70"/>
    <property type="match status" value="1"/>
</dbReference>
<gene>
    <name evidence="1" type="ORF">Fuma_06027</name>
</gene>
<proteinExistence type="predicted"/>
<dbReference type="SUPFAM" id="SSF53335">
    <property type="entry name" value="S-adenosyl-L-methionine-dependent methyltransferases"/>
    <property type="match status" value="1"/>
</dbReference>
<dbReference type="InterPro" id="IPR029063">
    <property type="entry name" value="SAM-dependent_MTases_sf"/>
</dbReference>
<dbReference type="RefSeq" id="WP_218922328.1">
    <property type="nucleotide sequence ID" value="NZ_CP017641.1"/>
</dbReference>
<dbReference type="AlphaFoldDB" id="A0A1P8WQN2"/>
<reference evidence="1 2" key="1">
    <citation type="journal article" date="2016" name="Front. Microbiol.">
        <title>Fuerstia marisgermanicae gen. nov., sp. nov., an Unusual Member of the Phylum Planctomycetes from the German Wadden Sea.</title>
        <authorList>
            <person name="Kohn T."/>
            <person name="Heuer A."/>
            <person name="Jogler M."/>
            <person name="Vollmers J."/>
            <person name="Boedeker C."/>
            <person name="Bunk B."/>
            <person name="Rast P."/>
            <person name="Borchert D."/>
            <person name="Glockner I."/>
            <person name="Freese H.M."/>
            <person name="Klenk H.P."/>
            <person name="Overmann J."/>
            <person name="Kaster A.K."/>
            <person name="Rohde M."/>
            <person name="Wiegand S."/>
            <person name="Jogler C."/>
        </authorList>
    </citation>
    <scope>NUCLEOTIDE SEQUENCE [LARGE SCALE GENOMIC DNA]</scope>
    <source>
        <strain evidence="1 2">NH11</strain>
    </source>
</reference>
<sequence length="161" mass="19089">MHESTHEREQVEQNRPPSIVENLRELVDSEFRFSTVYADRPWQYSNPVSRGAANNHYSTMTVQQICDEPVRELVNDNALLHLWTTNAFLREAFEVMEARGFQYKSCLVWVKPQLGMGNYWRVSHEFLCDRSHKYSYVVSRIMLCCHSRPLFLHRFRFGLAT</sequence>
<accession>A0A1P8WQN2</accession>
<dbReference type="GO" id="GO:0008168">
    <property type="term" value="F:methyltransferase activity"/>
    <property type="evidence" value="ECO:0007669"/>
    <property type="project" value="UniProtKB-KW"/>
</dbReference>
<dbReference type="Proteomes" id="UP000187735">
    <property type="component" value="Chromosome"/>
</dbReference>
<dbReference type="STRING" id="1891926.Fuma_06027"/>